<dbReference type="PANTHER" id="PTHR24273">
    <property type="entry name" value="FI04643P-RELATED"/>
    <property type="match status" value="1"/>
</dbReference>
<keyword evidence="4" id="KW-0472">Membrane</keyword>
<keyword evidence="4" id="KW-1133">Transmembrane helix</keyword>
<keyword evidence="2 3" id="KW-1015">Disulfide bond</keyword>
<accession>A0ABM0MM09</accession>
<evidence type="ECO:0000256" key="2">
    <source>
        <dbReference type="ARBA" id="ARBA00023157"/>
    </source>
</evidence>
<organism evidence="7 8">
    <name type="scientific">Saccoglossus kowalevskii</name>
    <name type="common">Acorn worm</name>
    <dbReference type="NCBI Taxonomy" id="10224"/>
    <lineage>
        <taxon>Eukaryota</taxon>
        <taxon>Metazoa</taxon>
        <taxon>Hemichordata</taxon>
        <taxon>Enteropneusta</taxon>
        <taxon>Harrimaniidae</taxon>
        <taxon>Saccoglossus</taxon>
    </lineage>
</organism>
<comment type="caution">
    <text evidence="3">Lacks conserved residue(s) required for the propagation of feature annotation.</text>
</comment>
<reference evidence="8" key="1">
    <citation type="submission" date="2025-08" db="UniProtKB">
        <authorList>
            <consortium name="RefSeq"/>
        </authorList>
    </citation>
    <scope>IDENTIFICATION</scope>
    <source>
        <tissue evidence="8">Testes</tissue>
    </source>
</reference>
<evidence type="ECO:0000313" key="8">
    <source>
        <dbReference type="RefSeq" id="XP_006821050.1"/>
    </source>
</evidence>
<keyword evidence="7" id="KW-1185">Reference proteome</keyword>
<dbReference type="PROSITE" id="PS01180">
    <property type="entry name" value="CUB"/>
    <property type="match status" value="1"/>
</dbReference>
<dbReference type="InterPro" id="IPR000859">
    <property type="entry name" value="CUB_dom"/>
</dbReference>
<dbReference type="SMART" id="SM00042">
    <property type="entry name" value="CUB"/>
    <property type="match status" value="1"/>
</dbReference>
<dbReference type="PANTHER" id="PTHR24273:SF32">
    <property type="entry name" value="HYALIN"/>
    <property type="match status" value="1"/>
</dbReference>
<feature type="domain" description="HYR" evidence="6">
    <location>
        <begin position="376"/>
        <end position="458"/>
    </location>
</feature>
<evidence type="ECO:0000313" key="7">
    <source>
        <dbReference type="Proteomes" id="UP000694865"/>
    </source>
</evidence>
<evidence type="ECO:0000256" key="1">
    <source>
        <dbReference type="ARBA" id="ARBA00022737"/>
    </source>
</evidence>
<feature type="disulfide bond" evidence="3">
    <location>
        <begin position="264"/>
        <end position="291"/>
    </location>
</feature>
<dbReference type="InterPro" id="IPR003410">
    <property type="entry name" value="HYR_dom"/>
</dbReference>
<keyword evidence="4" id="KW-0812">Transmembrane</keyword>
<dbReference type="CDD" id="cd00041">
    <property type="entry name" value="CUB"/>
    <property type="match status" value="1"/>
</dbReference>
<dbReference type="Gene3D" id="2.60.120.290">
    <property type="entry name" value="Spermadhesin, CUB domain"/>
    <property type="match status" value="1"/>
</dbReference>
<dbReference type="SUPFAM" id="SSF49854">
    <property type="entry name" value="Spermadhesin, CUB domain"/>
    <property type="match status" value="1"/>
</dbReference>
<proteinExistence type="predicted"/>
<evidence type="ECO:0000259" key="6">
    <source>
        <dbReference type="PROSITE" id="PS50825"/>
    </source>
</evidence>
<name>A0ABM0MM09_SACKO</name>
<dbReference type="PROSITE" id="PS50825">
    <property type="entry name" value="HYR"/>
    <property type="match status" value="2"/>
</dbReference>
<evidence type="ECO:0000256" key="4">
    <source>
        <dbReference type="SAM" id="Phobius"/>
    </source>
</evidence>
<dbReference type="InterPro" id="IPR035914">
    <property type="entry name" value="Sperma_CUB_dom_sf"/>
</dbReference>
<evidence type="ECO:0000259" key="5">
    <source>
        <dbReference type="PROSITE" id="PS01180"/>
    </source>
</evidence>
<dbReference type="Proteomes" id="UP000694865">
    <property type="component" value="Unplaced"/>
</dbReference>
<keyword evidence="1" id="KW-0677">Repeat</keyword>
<protein>
    <submittedName>
        <fullName evidence="8">Filamentous growth regulator 23-like</fullName>
    </submittedName>
</protein>
<sequence length="619" mass="67987">MEHPVCSNFTTEHPVCSNFTNEHPVCSNFTTEHPVCSNFTTEHPVCSNFTTEHPVCSNFTTEHPVCSNFTMEHPVCSNFTTVVEHLVCSNFTTEHPVCSNFTNEHPVCSNFTTVVEHPVCSNFTTEHPVCSNFTTEHPVCSNFTTEHLVCSNFTAEHPVCSNFTTEHPVCSNFTAEHPVCSNFTTEHPVCSNFTTEHPVCNNFTNEHPVCSNFTTKHPVCSNFTTEHPVCSNFTTEHPVCSNFTTEHPVCSNFTNEHPVCREDCETITLTEPTGTLSSPNYPNNYPPKVDCTVNIVLPNPNAIILVEFEDFYLEKPDDGICFDKLEITDNMFSENNTVPYCGVLDDFIYTSQSNNISLTLHTDSHVEQKGYSATYRSEAPPVFENCPEDITLNGTSFNTTVLWIPPTAIAYISGDDVNVTSSHTPGDSFPLGNTTVVYSATVADGSTAKCTFVVSVQAYLMFVNCPDDITLNSSSSGTIVSWTPPTAYASIEGGVTSSHNPGDTFPVGNTTVIYEATDVDGNTARCTFVVSIEGNEVEVTSTPKISDTGQSRSGQGGLPWYYVFYAVVGMVLLISAAALAIFFSCGRKEKQSEKIKLVKKYKSRDIDEDIGKSEIPNPP</sequence>
<dbReference type="GeneID" id="100369195"/>
<dbReference type="RefSeq" id="XP_006821050.1">
    <property type="nucleotide sequence ID" value="XM_006820987.1"/>
</dbReference>
<dbReference type="Pfam" id="PF00431">
    <property type="entry name" value="CUB"/>
    <property type="match status" value="1"/>
</dbReference>
<feature type="domain" description="HYR" evidence="6">
    <location>
        <begin position="459"/>
        <end position="534"/>
    </location>
</feature>
<dbReference type="Pfam" id="PF02494">
    <property type="entry name" value="HYR"/>
    <property type="match status" value="2"/>
</dbReference>
<feature type="domain" description="CUB" evidence="5">
    <location>
        <begin position="264"/>
        <end position="378"/>
    </location>
</feature>
<evidence type="ECO:0000256" key="3">
    <source>
        <dbReference type="PROSITE-ProRule" id="PRU00059"/>
    </source>
</evidence>
<feature type="transmembrane region" description="Helical" evidence="4">
    <location>
        <begin position="560"/>
        <end position="586"/>
    </location>
</feature>
<gene>
    <name evidence="8" type="primary">LOC100369195</name>
</gene>